<dbReference type="EMBL" id="LT615241">
    <property type="protein sequence ID" value="SCO65494.1"/>
    <property type="molecule type" value="Genomic_DNA"/>
</dbReference>
<evidence type="ECO:0000313" key="2">
    <source>
        <dbReference type="Proteomes" id="UP000196402"/>
    </source>
</evidence>
<gene>
    <name evidence="1" type="ORF">PVT01_030030900</name>
</gene>
<dbReference type="VEuPathDB" id="PlasmoDB:PVPAM_000041500"/>
<dbReference type="AlphaFoldDB" id="A0A1G4GSC2"/>
<evidence type="ECO:0000313" key="1">
    <source>
        <dbReference type="EMBL" id="SCO65494.1"/>
    </source>
</evidence>
<proteinExistence type="predicted"/>
<sequence length="344" mass="39182">MSGDLSGFEKLKNDYPFLKEIWKKYTFEEDPNEASDKNNLFPICEENSVYGRTPKEYQKKACKKLLKNWHLLRSTIRNPSNQNEWCNNINNWIYYEINPYSLNDDNIKIILQEAQPTFIHMPNKEYCPFTDLNVNHEPKELNKLRIFNEHTSTFKDILTKKSSDYYCSCRNFIKDCINIYRTLQNKHCNTTINNDNRVTCKILKNFNIFYGGFLYNAIGTQEILPDLSATTDININNEECRSQANAKALGSVHGDQMDSSTVSTTPTKTAGKTMPTAIGTIAGVSSVLALLYKFSPAGTWIHSGLRGNGRIINSNLYADGGRELLSDGPLIENLNSYNIGYEVA</sequence>
<reference evidence="1 2" key="1">
    <citation type="submission" date="2016-07" db="EMBL/GenBank/DDBJ databases">
        <authorList>
            <consortium name="Pathogen Informatics"/>
        </authorList>
    </citation>
    <scope>NUCLEOTIDE SEQUENCE [LARGE SCALE GENOMIC DNA]</scope>
</reference>
<dbReference type="VEuPathDB" id="PlasmoDB:PVP01_1001700"/>
<name>A0A1G4GSC2_PLAVI</name>
<dbReference type="Proteomes" id="UP000196402">
    <property type="component" value="Chromosome 3"/>
</dbReference>
<accession>A0A1G4GSC2</accession>
<organism evidence="1 2">
    <name type="scientific">Plasmodium vivax</name>
    <name type="common">malaria parasite P. vivax</name>
    <dbReference type="NCBI Taxonomy" id="5855"/>
    <lineage>
        <taxon>Eukaryota</taxon>
        <taxon>Sar</taxon>
        <taxon>Alveolata</taxon>
        <taxon>Apicomplexa</taxon>
        <taxon>Aconoidasida</taxon>
        <taxon>Haemosporida</taxon>
        <taxon>Plasmodiidae</taxon>
        <taxon>Plasmodium</taxon>
        <taxon>Plasmodium (Plasmodium)</taxon>
    </lineage>
</organism>
<protein>
    <submittedName>
        <fullName evidence="1">VIR protein</fullName>
    </submittedName>
</protein>
<dbReference type="VEuPathDB" id="PlasmoDB:PVW1_100015400"/>